<name>A0A0G2Z4V8_9BACT</name>
<sequence length="119" mass="13912">MITINGKVLEYVEGYEPYVRNTKEQYYRNPLTGKLYLEKLPGQPVQFHIFEVVVDDDTYEWLKGLYIAQKNGSTVKLQTEKTNGEVECVFTPDEFRLKRVVGEVPYWEGTIVLEEVQTK</sequence>
<gene>
    <name evidence="1" type="ORF">IX53_00735</name>
</gene>
<dbReference type="KEGG" id="kpf:IX53_00735"/>
<evidence type="ECO:0000313" key="1">
    <source>
        <dbReference type="EMBL" id="AKI96587.1"/>
    </source>
</evidence>
<dbReference type="STRING" id="1330330.IX53_00735"/>
<evidence type="ECO:0000313" key="2">
    <source>
        <dbReference type="Proteomes" id="UP000035159"/>
    </source>
</evidence>
<proteinExistence type="predicted"/>
<keyword evidence="2" id="KW-1185">Reference proteome</keyword>
<dbReference type="Proteomes" id="UP000035159">
    <property type="component" value="Chromosome"/>
</dbReference>
<protein>
    <recommendedName>
        <fullName evidence="3">Phage protein</fullName>
    </recommendedName>
</protein>
<evidence type="ECO:0008006" key="3">
    <source>
        <dbReference type="Google" id="ProtNLM"/>
    </source>
</evidence>
<dbReference type="AlphaFoldDB" id="A0A0G2Z4V8"/>
<dbReference type="EMBL" id="CP011232">
    <property type="protein sequence ID" value="AKI96587.1"/>
    <property type="molecule type" value="Genomic_DNA"/>
</dbReference>
<dbReference type="PATRIC" id="fig|1330330.3.peg.139"/>
<organism evidence="1 2">
    <name type="scientific">Kosmotoga pacifica</name>
    <dbReference type="NCBI Taxonomy" id="1330330"/>
    <lineage>
        <taxon>Bacteria</taxon>
        <taxon>Thermotogati</taxon>
        <taxon>Thermotogota</taxon>
        <taxon>Thermotogae</taxon>
        <taxon>Kosmotogales</taxon>
        <taxon>Kosmotogaceae</taxon>
        <taxon>Kosmotoga</taxon>
    </lineage>
</organism>
<dbReference type="RefSeq" id="WP_047753722.1">
    <property type="nucleotide sequence ID" value="NZ_CAJUHA010000002.1"/>
</dbReference>
<accession>A0A0G2Z4V8</accession>
<reference evidence="1 2" key="1">
    <citation type="submission" date="2015-04" db="EMBL/GenBank/DDBJ databases">
        <title>Complete Genome Sequence of Kosmotoga pacifica SLHLJ1.</title>
        <authorList>
            <person name="Jiang L.J."/>
            <person name="Shao Z.Z."/>
            <person name="Jebbar M."/>
        </authorList>
    </citation>
    <scope>NUCLEOTIDE SEQUENCE [LARGE SCALE GENOMIC DNA]</scope>
    <source>
        <strain evidence="1 2">SLHLJ1</strain>
    </source>
</reference>